<feature type="domain" description="Sushi" evidence="6">
    <location>
        <begin position="127"/>
        <end position="187"/>
    </location>
</feature>
<keyword evidence="2" id="KW-0677">Repeat</keyword>
<evidence type="ECO:0000256" key="3">
    <source>
        <dbReference type="ARBA" id="ARBA00023157"/>
    </source>
</evidence>
<feature type="disulfide bond" evidence="4">
    <location>
        <begin position="129"/>
        <end position="172"/>
    </location>
</feature>
<keyword evidence="1" id="KW-0732">Signal</keyword>
<dbReference type="PANTHER" id="PTHR45656:SF4">
    <property type="entry name" value="PROTEIN CBR-CLEC-78"/>
    <property type="match status" value="1"/>
</dbReference>
<feature type="compositionally biased region" description="Basic and acidic residues" evidence="5">
    <location>
        <begin position="323"/>
        <end position="342"/>
    </location>
</feature>
<accession>A0ABY7FGB8</accession>
<evidence type="ECO:0000256" key="4">
    <source>
        <dbReference type="PROSITE-ProRule" id="PRU00302"/>
    </source>
</evidence>
<evidence type="ECO:0000256" key="5">
    <source>
        <dbReference type="SAM" id="MobiDB-lite"/>
    </source>
</evidence>
<feature type="domain" description="Sushi" evidence="6">
    <location>
        <begin position="66"/>
        <end position="126"/>
    </location>
</feature>
<feature type="disulfide bond" evidence="4">
    <location>
        <begin position="36"/>
        <end position="63"/>
    </location>
</feature>
<dbReference type="SUPFAM" id="SSF57535">
    <property type="entry name" value="Complement control module/SCR domain"/>
    <property type="match status" value="4"/>
</dbReference>
<evidence type="ECO:0000313" key="7">
    <source>
        <dbReference type="EMBL" id="WAR20067.1"/>
    </source>
</evidence>
<evidence type="ECO:0000313" key="8">
    <source>
        <dbReference type="Proteomes" id="UP001164746"/>
    </source>
</evidence>
<keyword evidence="8" id="KW-1185">Reference proteome</keyword>
<comment type="caution">
    <text evidence="4">Lacks conserved residue(s) required for the propagation of feature annotation.</text>
</comment>
<feature type="disulfide bond" evidence="4">
    <location>
        <begin position="68"/>
        <end position="111"/>
    </location>
</feature>
<dbReference type="EMBL" id="CP111022">
    <property type="protein sequence ID" value="WAR20067.1"/>
    <property type="molecule type" value="Genomic_DNA"/>
</dbReference>
<evidence type="ECO:0000256" key="2">
    <source>
        <dbReference type="ARBA" id="ARBA00022737"/>
    </source>
</evidence>
<dbReference type="InterPro" id="IPR035976">
    <property type="entry name" value="Sushi/SCR/CCP_sf"/>
</dbReference>
<name>A0ABY7FGB8_MYAAR</name>
<proteinExistence type="predicted"/>
<feature type="domain" description="Sushi" evidence="6">
    <location>
        <begin position="7"/>
        <end position="65"/>
    </location>
</feature>
<evidence type="ECO:0000256" key="1">
    <source>
        <dbReference type="ARBA" id="ARBA00022729"/>
    </source>
</evidence>
<dbReference type="SMART" id="SM00032">
    <property type="entry name" value="CCP"/>
    <property type="match status" value="3"/>
</dbReference>
<sequence>MDLPEGQDCPALSGIVHGNYNVTGPVQHGDIVGVNCHSGYRISGSSSLKCSDFGSWNGVQASCKAITCRSIVAPGQGSSNTSGSTIFHIGDTIEFHCNVYYRLVGESVITCSENGEWNNRVPFCQAITCRSIKEPDQGTSNVTGSNIFQIRDAVKFQCSVNYTLVGESVITCTENGEWSNREPFCQEITCGKLLPTLYWSWVYSETGPSRPGTIAKIKCHKSHDNIDGHDLICSQNGTWVSDIDQKTYMPFCAEEGDSNKVVPLWLFIVGIPMVQFINYNQPNNSQTNNQAINKSRPDNRGNDSSDNNSQGGTSGDRGQTLTPEDHFPTQVVDDQKNDKIQPHDQQTTNSQADNGSARFASTPIGSDIAQPHSSVAQLSPGSTLTANLRGGVHSQPASDNDDQRAAKILPSGGTQPIHGDDI</sequence>
<feature type="compositionally biased region" description="Polar residues" evidence="5">
    <location>
        <begin position="371"/>
        <end position="386"/>
    </location>
</feature>
<feature type="compositionally biased region" description="Polar residues" evidence="5">
    <location>
        <begin position="343"/>
        <end position="354"/>
    </location>
</feature>
<keyword evidence="3 4" id="KW-1015">Disulfide bond</keyword>
<dbReference type="PROSITE" id="PS50923">
    <property type="entry name" value="SUSHI"/>
    <property type="match status" value="3"/>
</dbReference>
<dbReference type="InterPro" id="IPR000436">
    <property type="entry name" value="Sushi_SCR_CCP_dom"/>
</dbReference>
<gene>
    <name evidence="7" type="ORF">MAR_001905</name>
</gene>
<keyword evidence="4" id="KW-0768">Sushi</keyword>
<dbReference type="Pfam" id="PF00084">
    <property type="entry name" value="Sushi"/>
    <property type="match status" value="3"/>
</dbReference>
<feature type="disulfide bond" evidence="4">
    <location>
        <begin position="97"/>
        <end position="124"/>
    </location>
</feature>
<protein>
    <submittedName>
        <fullName evidence="7">LYAM2-like protein</fullName>
    </submittedName>
</protein>
<dbReference type="InterPro" id="IPR051277">
    <property type="entry name" value="SEZ6_CSMD_C4BPB_Regulators"/>
</dbReference>
<reference evidence="7" key="1">
    <citation type="submission" date="2022-11" db="EMBL/GenBank/DDBJ databases">
        <title>Centuries of genome instability and evolution in soft-shell clam transmissible cancer (bioRxiv).</title>
        <authorList>
            <person name="Hart S.F.M."/>
            <person name="Yonemitsu M.A."/>
            <person name="Giersch R.M."/>
            <person name="Beal B.F."/>
            <person name="Arriagada G."/>
            <person name="Davis B.W."/>
            <person name="Ostrander E.A."/>
            <person name="Goff S.P."/>
            <person name="Metzger M.J."/>
        </authorList>
    </citation>
    <scope>NUCLEOTIDE SEQUENCE</scope>
    <source>
        <strain evidence="7">MELC-2E11</strain>
        <tissue evidence="7">Siphon/mantle</tissue>
    </source>
</reference>
<feature type="disulfide bond" evidence="4">
    <location>
        <begin position="158"/>
        <end position="185"/>
    </location>
</feature>
<dbReference type="Gene3D" id="2.10.70.10">
    <property type="entry name" value="Complement Module, domain 1"/>
    <property type="match status" value="3"/>
</dbReference>
<dbReference type="Proteomes" id="UP001164746">
    <property type="component" value="Chromosome 11"/>
</dbReference>
<feature type="region of interest" description="Disordered" evidence="5">
    <location>
        <begin position="282"/>
        <end position="422"/>
    </location>
</feature>
<organism evidence="7 8">
    <name type="scientific">Mya arenaria</name>
    <name type="common">Soft-shell clam</name>
    <dbReference type="NCBI Taxonomy" id="6604"/>
    <lineage>
        <taxon>Eukaryota</taxon>
        <taxon>Metazoa</taxon>
        <taxon>Spiralia</taxon>
        <taxon>Lophotrochozoa</taxon>
        <taxon>Mollusca</taxon>
        <taxon>Bivalvia</taxon>
        <taxon>Autobranchia</taxon>
        <taxon>Heteroconchia</taxon>
        <taxon>Euheterodonta</taxon>
        <taxon>Imparidentia</taxon>
        <taxon>Neoheterodontei</taxon>
        <taxon>Myida</taxon>
        <taxon>Myoidea</taxon>
        <taxon>Myidae</taxon>
        <taxon>Mya</taxon>
    </lineage>
</organism>
<dbReference type="CDD" id="cd00033">
    <property type="entry name" value="CCP"/>
    <property type="match status" value="3"/>
</dbReference>
<evidence type="ECO:0000259" key="6">
    <source>
        <dbReference type="PROSITE" id="PS50923"/>
    </source>
</evidence>
<dbReference type="PANTHER" id="PTHR45656">
    <property type="entry name" value="PROTEIN CBR-CLEC-78"/>
    <property type="match status" value="1"/>
</dbReference>